<dbReference type="Gene3D" id="2.60.40.780">
    <property type="entry name" value="von Hippel-Lindau disease tumour suppressor, beta domain"/>
    <property type="match status" value="1"/>
</dbReference>
<dbReference type="InterPro" id="IPR024053">
    <property type="entry name" value="VHL_beta_dom"/>
</dbReference>
<dbReference type="InterPro" id="IPR037140">
    <property type="entry name" value="VHL_beta_dom_sf"/>
</dbReference>
<dbReference type="Gramene" id="KMS93640">
    <property type="protein sequence ID" value="KMS93640"/>
    <property type="gene ID" value="BVRB_029440"/>
</dbReference>
<dbReference type="AlphaFoldDB" id="A0A0J8DSD1"/>
<feature type="non-terminal residue" evidence="2">
    <location>
        <position position="1"/>
    </location>
</feature>
<name>A0A0J8DSD1_BETVV</name>
<evidence type="ECO:0000313" key="3">
    <source>
        <dbReference type="Proteomes" id="UP000035740"/>
    </source>
</evidence>
<dbReference type="SUPFAM" id="SSF49468">
    <property type="entry name" value="VHL"/>
    <property type="match status" value="1"/>
</dbReference>
<dbReference type="EMBL" id="KQ100510">
    <property type="protein sequence ID" value="KMS93640.1"/>
    <property type="molecule type" value="Genomic_DNA"/>
</dbReference>
<feature type="non-terminal residue" evidence="2">
    <location>
        <position position="166"/>
    </location>
</feature>
<dbReference type="OrthoDB" id="413400at2759"/>
<evidence type="ECO:0000313" key="2">
    <source>
        <dbReference type="EMBL" id="KMS93640.1"/>
    </source>
</evidence>
<dbReference type="InterPro" id="IPR036208">
    <property type="entry name" value="VHL_sf"/>
</dbReference>
<dbReference type="Pfam" id="PF01847">
    <property type="entry name" value="VHL"/>
    <property type="match status" value="1"/>
</dbReference>
<gene>
    <name evidence="2" type="ORF">BVRB_029440</name>
</gene>
<protein>
    <recommendedName>
        <fullName evidence="1">von Hippel-Lindau disease tumour suppressor beta domain-containing protein</fullName>
    </recommendedName>
</protein>
<feature type="domain" description="von Hippel-Lindau disease tumour suppressor beta" evidence="1">
    <location>
        <begin position="7"/>
        <end position="49"/>
    </location>
</feature>
<organism evidence="2 3">
    <name type="scientific">Beta vulgaris subsp. vulgaris</name>
    <name type="common">Beet</name>
    <dbReference type="NCBI Taxonomy" id="3555"/>
    <lineage>
        <taxon>Eukaryota</taxon>
        <taxon>Viridiplantae</taxon>
        <taxon>Streptophyta</taxon>
        <taxon>Embryophyta</taxon>
        <taxon>Tracheophyta</taxon>
        <taxon>Spermatophyta</taxon>
        <taxon>Magnoliopsida</taxon>
        <taxon>eudicotyledons</taxon>
        <taxon>Gunneridae</taxon>
        <taxon>Pentapetalae</taxon>
        <taxon>Caryophyllales</taxon>
        <taxon>Chenopodiaceae</taxon>
        <taxon>Betoideae</taxon>
        <taxon>Beta</taxon>
    </lineage>
</organism>
<sequence>HDVTLDIFWANHDNEEIKMGTIEPGASQQFNSFVGHVWVWRIASTQEYVMSFVVEDEKVTEVYSRFESSFHEDYMKEHGFSWINVHPRHRMVKWVADPVEIGHEIERVVSPGHYTAQDGIAADDSKLTLKMKTLAITPKIFVIDDFLSADECDFIIKEAQESGEMK</sequence>
<reference evidence="2 3" key="1">
    <citation type="journal article" date="2014" name="Nature">
        <title>The genome of the recently domesticated crop plant sugar beet (Beta vulgaris).</title>
        <authorList>
            <person name="Dohm J.C."/>
            <person name="Minoche A.E."/>
            <person name="Holtgrawe D."/>
            <person name="Capella-Gutierrez S."/>
            <person name="Zakrzewski F."/>
            <person name="Tafer H."/>
            <person name="Rupp O."/>
            <person name="Sorensen T.R."/>
            <person name="Stracke R."/>
            <person name="Reinhardt R."/>
            <person name="Goesmann A."/>
            <person name="Kraft T."/>
            <person name="Schulz B."/>
            <person name="Stadler P.F."/>
            <person name="Schmidt T."/>
            <person name="Gabaldon T."/>
            <person name="Lehrach H."/>
            <person name="Weisshaar B."/>
            <person name="Himmelbauer H."/>
        </authorList>
    </citation>
    <scope>NUCLEOTIDE SEQUENCE [LARGE SCALE GENOMIC DNA]</scope>
    <source>
        <tissue evidence="2">Taproot</tissue>
    </source>
</reference>
<keyword evidence="3" id="KW-1185">Reference proteome</keyword>
<evidence type="ECO:0000259" key="1">
    <source>
        <dbReference type="Pfam" id="PF01847"/>
    </source>
</evidence>
<accession>A0A0J8DSD1</accession>
<dbReference type="Proteomes" id="UP000035740">
    <property type="component" value="Unassembled WGS sequence"/>
</dbReference>
<proteinExistence type="predicted"/>